<dbReference type="RefSeq" id="WP_167941214.1">
    <property type="nucleotide sequence ID" value="NZ_JAATJA010000002.1"/>
</dbReference>
<dbReference type="Pfam" id="PF02518">
    <property type="entry name" value="HATPase_c"/>
    <property type="match status" value="1"/>
</dbReference>
<dbReference type="SMART" id="SM00387">
    <property type="entry name" value="HATPase_c"/>
    <property type="match status" value="1"/>
</dbReference>
<dbReference type="SUPFAM" id="SSF47226">
    <property type="entry name" value="Histidine-containing phosphotransfer domain, HPT domain"/>
    <property type="match status" value="1"/>
</dbReference>
<feature type="coiled-coil region" evidence="13">
    <location>
        <begin position="389"/>
        <end position="448"/>
    </location>
</feature>
<evidence type="ECO:0000256" key="14">
    <source>
        <dbReference type="SAM" id="MobiDB-lite"/>
    </source>
</evidence>
<gene>
    <name evidence="19" type="ORF">GGQ74_001792</name>
</gene>
<keyword evidence="7 19" id="KW-0418">Kinase</keyword>
<evidence type="ECO:0000256" key="3">
    <source>
        <dbReference type="ARBA" id="ARBA00012438"/>
    </source>
</evidence>
<dbReference type="InterPro" id="IPR003661">
    <property type="entry name" value="HisK_dim/P_dom"/>
</dbReference>
<dbReference type="SMART" id="SM00388">
    <property type="entry name" value="HisKA"/>
    <property type="match status" value="1"/>
</dbReference>
<dbReference type="GO" id="GO:0005524">
    <property type="term" value="F:ATP binding"/>
    <property type="evidence" value="ECO:0007669"/>
    <property type="project" value="UniProtKB-KW"/>
</dbReference>
<keyword evidence="8" id="KW-0067">ATP-binding</keyword>
<dbReference type="InterPro" id="IPR005467">
    <property type="entry name" value="His_kinase_dom"/>
</dbReference>
<accession>A0A846QU02</accession>
<dbReference type="InterPro" id="IPR003660">
    <property type="entry name" value="HAMP_dom"/>
</dbReference>
<dbReference type="SUPFAM" id="SSF158472">
    <property type="entry name" value="HAMP domain-like"/>
    <property type="match status" value="1"/>
</dbReference>
<feature type="domain" description="HAMP" evidence="18">
    <location>
        <begin position="344"/>
        <end position="397"/>
    </location>
</feature>
<dbReference type="InterPro" id="IPR036641">
    <property type="entry name" value="HPT_dom_sf"/>
</dbReference>
<dbReference type="PROSITE" id="PS50110">
    <property type="entry name" value="RESPONSE_REGULATORY"/>
    <property type="match status" value="1"/>
</dbReference>
<dbReference type="FunFam" id="1.10.287.130:FF:000002">
    <property type="entry name" value="Two-component osmosensing histidine kinase"/>
    <property type="match status" value="1"/>
</dbReference>
<dbReference type="InterPro" id="IPR011006">
    <property type="entry name" value="CheY-like_superfamily"/>
</dbReference>
<keyword evidence="9" id="KW-0902">Two-component regulatory system</keyword>
<keyword evidence="15" id="KW-1133">Transmembrane helix</keyword>
<sequence>MTMVRLRKSLRMKLLVLILLPATFVAMFGSVTSSLILIRESRQAGNTALEAGLGGLRENLARAFFDFKDSLLHESRNRAILFRARSAFELSDDDADLRPDLYLSVIRELQIVARNKGYDQVALYGLSGLVAYATPGSLRIVTRSADGEIVHHAPSSPSAIIRFASPMWKNVVPAQNLPQTLSLPLGPLVEWQVGERGLALQGVAPLRTRILDPDTLQERDEVVGAILFRKTLDDSWLRGVHSTQSVELAVFDASGARVAASASALPTRLAPPADDGTFSATADNTSFLVLAHLFERKTNPIGTIAAFISRDALMGHARAIILFQLAGLGLGFLLAVGISIAAGRSFIRPVTRISRQMSEIADTQDFTRTIDVTSEDELGQLATSFNDMVDRLNGAYRALVRSQEELEERVRERTDDLRDINAALEREIAEHRNTEEALRIAKAAAEEAVRVKSEFLANVSHEIRTPLNAIIGMGHLIRRTQLTDRQRDYLEKIDTASHSLLDIITSILDFSRLEGGIMSVDAVPFDLNDLLRHLGEALARKAQDKPIDVLFDTPPDLPSSLVGDAMKLRQVLDSITDNAIRFTQQGEVVVSIRTLRSDESSVLMEFSVRDTGIGMSQEKAARLFAPFTQGDQTPTRRHGGVGIGLALSRRLVELCGGEMRVDTAPERGTTVTFTIPLLPGATTVRPERLPDTNCPHRALIVDDSPTARLILANLLEDMGLETQQAETATEALASLRKADGGPTPFDIVILDWLMPGMDGIDAARAILDDTTLDNPPHVVLATAFPREALAQRAPDLALDAVLIKPITPTALRDAISELCAHAQPRPPSGAQDALRAPASTHGEHPQAPVVSVETLALPDVLPGVDIALGIRRTAGNREAYRALLARLVSEHATTMNRLRDAIRMGTMGEARRLATSLAVLAENAAAFALHTAATDLTQALRDGRDPKPLLERLEECVKPLGAALTADGQRLQKTARHNAGDDSPDALRLAMIEELLPLLAQRKPTRCRPLLERVEAEDWGAEMAPLAERLVFAARSFRYDEAIRAAHELSQRLLPAEEPPQP</sequence>
<evidence type="ECO:0000313" key="20">
    <source>
        <dbReference type="Proteomes" id="UP000580856"/>
    </source>
</evidence>
<evidence type="ECO:0000256" key="8">
    <source>
        <dbReference type="ARBA" id="ARBA00022840"/>
    </source>
</evidence>
<dbReference type="CDD" id="cd06225">
    <property type="entry name" value="HAMP"/>
    <property type="match status" value="1"/>
</dbReference>
<dbReference type="SUPFAM" id="SSF52172">
    <property type="entry name" value="CheY-like"/>
    <property type="match status" value="1"/>
</dbReference>
<dbReference type="InterPro" id="IPR004358">
    <property type="entry name" value="Sig_transdc_His_kin-like_C"/>
</dbReference>
<dbReference type="InterPro" id="IPR036097">
    <property type="entry name" value="HisK_dim/P_sf"/>
</dbReference>
<dbReference type="EC" id="2.7.13.3" evidence="3"/>
<evidence type="ECO:0000259" key="16">
    <source>
        <dbReference type="PROSITE" id="PS50109"/>
    </source>
</evidence>
<dbReference type="Gene3D" id="6.10.340.10">
    <property type="match status" value="1"/>
</dbReference>
<feature type="region of interest" description="Disordered" evidence="14">
    <location>
        <begin position="822"/>
        <end position="846"/>
    </location>
</feature>
<comment type="catalytic activity">
    <reaction evidence="1">
        <text>ATP + protein L-histidine = ADP + protein N-phospho-L-histidine.</text>
        <dbReference type="EC" id="2.7.13.3"/>
    </reaction>
</comment>
<keyword evidence="6" id="KW-0547">Nucleotide-binding</keyword>
<dbReference type="CDD" id="cd16922">
    <property type="entry name" value="HATPase_EvgS-ArcB-TorS-like"/>
    <property type="match status" value="1"/>
</dbReference>
<evidence type="ECO:0000256" key="5">
    <source>
        <dbReference type="ARBA" id="ARBA00022679"/>
    </source>
</evidence>
<comment type="subcellular location">
    <subcellularLocation>
        <location evidence="2">Membrane</location>
    </subcellularLocation>
</comment>
<feature type="modified residue" description="4-aspartylphosphate" evidence="12">
    <location>
        <position position="751"/>
    </location>
</feature>
<evidence type="ECO:0000256" key="7">
    <source>
        <dbReference type="ARBA" id="ARBA00022777"/>
    </source>
</evidence>
<dbReference type="SMART" id="SM00448">
    <property type="entry name" value="REC"/>
    <property type="match status" value="1"/>
</dbReference>
<dbReference type="PRINTS" id="PR00344">
    <property type="entry name" value="BCTRLSENSOR"/>
</dbReference>
<dbReference type="SMART" id="SM00304">
    <property type="entry name" value="HAMP"/>
    <property type="match status" value="1"/>
</dbReference>
<evidence type="ECO:0000259" key="18">
    <source>
        <dbReference type="PROSITE" id="PS50885"/>
    </source>
</evidence>
<keyword evidence="20" id="KW-1185">Reference proteome</keyword>
<evidence type="ECO:0000256" key="4">
    <source>
        <dbReference type="ARBA" id="ARBA00022553"/>
    </source>
</evidence>
<keyword evidence="4 12" id="KW-0597">Phosphoprotein</keyword>
<dbReference type="Pfam" id="PF00072">
    <property type="entry name" value="Response_reg"/>
    <property type="match status" value="1"/>
</dbReference>
<keyword evidence="15" id="KW-0472">Membrane</keyword>
<dbReference type="PANTHER" id="PTHR43047:SF64">
    <property type="entry name" value="HISTIDINE KINASE CONTAINING CHEY-HOMOLOGOUS RECEIVER DOMAIN AND PAS DOMAIN-RELATED"/>
    <property type="match status" value="1"/>
</dbReference>
<evidence type="ECO:0000313" key="19">
    <source>
        <dbReference type="EMBL" id="NJB68119.1"/>
    </source>
</evidence>
<comment type="caution">
    <text evidence="19">The sequence shown here is derived from an EMBL/GenBank/DDBJ whole genome shotgun (WGS) entry which is preliminary data.</text>
</comment>
<dbReference type="GO" id="GO:0016020">
    <property type="term" value="C:membrane"/>
    <property type="evidence" value="ECO:0007669"/>
    <property type="project" value="UniProtKB-SubCell"/>
</dbReference>
<dbReference type="Gene3D" id="1.10.287.130">
    <property type="match status" value="1"/>
</dbReference>
<evidence type="ECO:0000256" key="2">
    <source>
        <dbReference type="ARBA" id="ARBA00004370"/>
    </source>
</evidence>
<proteinExistence type="predicted"/>
<dbReference type="CDD" id="cd17546">
    <property type="entry name" value="REC_hyHK_CKI1_RcsC-like"/>
    <property type="match status" value="1"/>
</dbReference>
<dbReference type="AlphaFoldDB" id="A0A846QU02"/>
<keyword evidence="13" id="KW-0175">Coiled coil</keyword>
<dbReference type="Gene3D" id="1.20.120.160">
    <property type="entry name" value="HPT domain"/>
    <property type="match status" value="1"/>
</dbReference>
<dbReference type="PROSITE" id="PS50885">
    <property type="entry name" value="HAMP"/>
    <property type="match status" value="1"/>
</dbReference>
<dbReference type="PANTHER" id="PTHR43047">
    <property type="entry name" value="TWO-COMPONENT HISTIDINE PROTEIN KINASE"/>
    <property type="match status" value="1"/>
</dbReference>
<evidence type="ECO:0000256" key="13">
    <source>
        <dbReference type="SAM" id="Coils"/>
    </source>
</evidence>
<evidence type="ECO:0000256" key="1">
    <source>
        <dbReference type="ARBA" id="ARBA00000085"/>
    </source>
</evidence>
<dbReference type="Gene3D" id="3.30.565.10">
    <property type="entry name" value="Histidine kinase-like ATPase, C-terminal domain"/>
    <property type="match status" value="1"/>
</dbReference>
<name>A0A846QU02_9BACT</name>
<reference evidence="19 20" key="1">
    <citation type="submission" date="2020-03" db="EMBL/GenBank/DDBJ databases">
        <title>Genomic Encyclopedia of Type Strains, Phase IV (KMG-IV): sequencing the most valuable type-strain genomes for metagenomic binning, comparative biology and taxonomic classification.</title>
        <authorList>
            <person name="Goeker M."/>
        </authorList>
    </citation>
    <scope>NUCLEOTIDE SEQUENCE [LARGE SCALE GENOMIC DNA]</scope>
    <source>
        <strain evidence="19 20">DSM 24233</strain>
    </source>
</reference>
<evidence type="ECO:0000256" key="10">
    <source>
        <dbReference type="ARBA" id="ARBA00064003"/>
    </source>
</evidence>
<dbReference type="GO" id="GO:0000155">
    <property type="term" value="F:phosphorelay sensor kinase activity"/>
    <property type="evidence" value="ECO:0007669"/>
    <property type="project" value="InterPro"/>
</dbReference>
<evidence type="ECO:0000256" key="6">
    <source>
        <dbReference type="ARBA" id="ARBA00022741"/>
    </source>
</evidence>
<keyword evidence="5" id="KW-0808">Transferase</keyword>
<evidence type="ECO:0000256" key="9">
    <source>
        <dbReference type="ARBA" id="ARBA00023012"/>
    </source>
</evidence>
<dbReference type="InterPro" id="IPR001789">
    <property type="entry name" value="Sig_transdc_resp-reg_receiver"/>
</dbReference>
<dbReference type="FunFam" id="3.30.565.10:FF:000010">
    <property type="entry name" value="Sensor histidine kinase RcsC"/>
    <property type="match status" value="1"/>
</dbReference>
<comment type="subunit">
    <text evidence="10">At low DSF concentrations, interacts with RpfF.</text>
</comment>
<protein>
    <recommendedName>
        <fullName evidence="11">Sensory/regulatory protein RpfC</fullName>
        <ecNumber evidence="3">2.7.13.3</ecNumber>
    </recommendedName>
</protein>
<feature type="transmembrane region" description="Helical" evidence="15">
    <location>
        <begin position="321"/>
        <end position="347"/>
    </location>
</feature>
<feature type="domain" description="Histidine kinase" evidence="16">
    <location>
        <begin position="458"/>
        <end position="679"/>
    </location>
</feature>
<dbReference type="InterPro" id="IPR036890">
    <property type="entry name" value="HATPase_C_sf"/>
</dbReference>
<dbReference type="EMBL" id="JAATJA010000002">
    <property type="protein sequence ID" value="NJB68119.1"/>
    <property type="molecule type" value="Genomic_DNA"/>
</dbReference>
<dbReference type="PROSITE" id="PS50109">
    <property type="entry name" value="HIS_KIN"/>
    <property type="match status" value="1"/>
</dbReference>
<dbReference type="SUPFAM" id="SSF55874">
    <property type="entry name" value="ATPase domain of HSP90 chaperone/DNA topoisomerase II/histidine kinase"/>
    <property type="match status" value="1"/>
</dbReference>
<feature type="domain" description="Response regulatory" evidence="17">
    <location>
        <begin position="697"/>
        <end position="819"/>
    </location>
</feature>
<evidence type="ECO:0000256" key="12">
    <source>
        <dbReference type="PROSITE-ProRule" id="PRU00169"/>
    </source>
</evidence>
<organism evidence="19 20">
    <name type="scientific">Desulfobaculum xiamenense</name>
    <dbReference type="NCBI Taxonomy" id="995050"/>
    <lineage>
        <taxon>Bacteria</taxon>
        <taxon>Pseudomonadati</taxon>
        <taxon>Thermodesulfobacteriota</taxon>
        <taxon>Desulfovibrionia</taxon>
        <taxon>Desulfovibrionales</taxon>
        <taxon>Desulfovibrionaceae</taxon>
        <taxon>Desulfobaculum</taxon>
    </lineage>
</organism>
<evidence type="ECO:0000256" key="11">
    <source>
        <dbReference type="ARBA" id="ARBA00068150"/>
    </source>
</evidence>
<dbReference type="CDD" id="cd00082">
    <property type="entry name" value="HisKA"/>
    <property type="match status" value="1"/>
</dbReference>
<dbReference type="SUPFAM" id="SSF47384">
    <property type="entry name" value="Homodimeric domain of signal transducing histidine kinase"/>
    <property type="match status" value="1"/>
</dbReference>
<dbReference type="Proteomes" id="UP000580856">
    <property type="component" value="Unassembled WGS sequence"/>
</dbReference>
<dbReference type="Pfam" id="PF00512">
    <property type="entry name" value="HisKA"/>
    <property type="match status" value="1"/>
</dbReference>
<dbReference type="InterPro" id="IPR003594">
    <property type="entry name" value="HATPase_dom"/>
</dbReference>
<dbReference type="Pfam" id="PF00672">
    <property type="entry name" value="HAMP"/>
    <property type="match status" value="1"/>
</dbReference>
<dbReference type="Gene3D" id="3.40.50.2300">
    <property type="match status" value="1"/>
</dbReference>
<evidence type="ECO:0000256" key="15">
    <source>
        <dbReference type="SAM" id="Phobius"/>
    </source>
</evidence>
<keyword evidence="15" id="KW-0812">Transmembrane</keyword>
<evidence type="ECO:0000259" key="17">
    <source>
        <dbReference type="PROSITE" id="PS50110"/>
    </source>
</evidence>